<feature type="region of interest" description="Disordered" evidence="1">
    <location>
        <begin position="598"/>
        <end position="623"/>
    </location>
</feature>
<feature type="compositionally biased region" description="Low complexity" evidence="1">
    <location>
        <begin position="47"/>
        <end position="67"/>
    </location>
</feature>
<dbReference type="OrthoDB" id="2595934at2759"/>
<feature type="compositionally biased region" description="Gly residues" evidence="1">
    <location>
        <begin position="1348"/>
        <end position="1367"/>
    </location>
</feature>
<protein>
    <recommendedName>
        <fullName evidence="2">Zn(2)-C6 fungal-type domain-containing protein</fullName>
    </recommendedName>
</protein>
<feature type="compositionally biased region" description="Low complexity" evidence="1">
    <location>
        <begin position="163"/>
        <end position="174"/>
    </location>
</feature>
<feature type="compositionally biased region" description="Polar residues" evidence="1">
    <location>
        <begin position="339"/>
        <end position="352"/>
    </location>
</feature>
<sequence>MLPPRAAAHTNNGFHRPATAASSSANSSTASSPSSSSHPIPAPPPAHAASSSSSSSAAPSSTANPPAAHQPPPQQQQQQRPKRTLAKRSCLQCRHKKARCELPDLTVPSSQRPVDYDKKCHRCRVLHVDCVVWDGDRKRKPKIPAQPPSPPAARPPPPPQRPTPATTTATSTQSARKRARTGPADADTDHPAFGRRTSATAATTASARDDAVDGSTNNSSSRRSDSFHHDSSNRSAAEALASLYHSPASASAASPRNTSTKVPTLFFEPENELFRDHPSPPVAQQQQQHQHASRAPSRPSSAVGTPNARSPLDPAQPQAKHHPRTPQHGRPAHAPNVTMPHTDSQQDGSTSRPGAADDGSFSAAASFSTPFKPGERLRPGLERHESAAAQASPVKRAGGPKQMLWKPLTVMLQYASSQPRFLEYLVERVTVLDAPLRAIDVTDLLDQSLCEGLEHRLRPYIAWHPHMPSLTATYLEHVRQRNKATSLLLATLALLAVRHQLPLSMDLPRKLSASIDRLGTQVLVSTPRTIHTAMAFELLIAHEPALVGVTAVGSARDQASRGGDLGGENLLAVALNLCRDLGIDKSLDRYAAAIQDLPPAQPGSVQDPSHPAQGRASGGPAPVDEARRAELQQLLGAASLWLNLRMWEGHYVFLKPVIRPVRDLSRLAEQAKILICRDELGRKIPTPSRTGAGAGMAQQQPASSSQGPSTDNDQLLRAAGRTILAHRMQNMAMFHETILDIGEALVMRSDPDGGGGQPDSEDRDGRSGSAARRADDPAEPAGDTGGGGDVDDDGAEADPTDEPPRGWEDRATRTAVQIRIKNLILAAYQKRVEIEEKRHLVMAPFAVDGLGSLPEAWSHFEALALVSMLGVFASCAMHTGRIQYAFSPHDFIDALVNDRAFNEHIAEIGKKRQAISTRVVASFGMFDRPIVVGEARGFHFGGQHAEGTVEATGVPMFLTSALVVDMCKSFVEATACVIMAYSTLLDTVDTQVLLMMQAVQRLSSFDQNRFYAPGPAAAAANGNGNGNGDQAEQAAGKRSGTSEGAGDDENDAGRRSRGSSSDHGPSELLSVCRIAAQYVTQMIEMMQKWALANTLHRRGRQPLWSRMPPQGPPSSSAAQGQDFKADRDGDAERGAPAAWSHADPAFGAQQQHQPHQQPPPLPAPPTEARTSHDGAQAASLAHLAAGYGGTHAPLQPSYSTSSGYASQAQPAFPPYAHAQQPTPPPSQQHQQQQLHHHHHHEQGLPFAVPMQHHHQQQQQPGFAGAHFGMPHEGGMQPHYQQQAGPQSQSQPHGQQQAPWPGLPTEFDYGPGLQELDSFLEWSIGGYTHDLTNALLPPDPHGPSLFGQANGGAGHGQGQGGPGASAGAGGFDSVYQGVFP</sequence>
<evidence type="ECO:0000313" key="4">
    <source>
        <dbReference type="Proteomes" id="UP000323386"/>
    </source>
</evidence>
<feature type="region of interest" description="Disordered" evidence="1">
    <location>
        <begin position="747"/>
        <end position="812"/>
    </location>
</feature>
<feature type="compositionally biased region" description="Low complexity" evidence="1">
    <location>
        <begin position="233"/>
        <end position="255"/>
    </location>
</feature>
<feature type="compositionally biased region" description="Low complexity" evidence="1">
    <location>
        <begin position="1021"/>
        <end position="1036"/>
    </location>
</feature>
<dbReference type="SUPFAM" id="SSF57701">
    <property type="entry name" value="Zn2/Cys6 DNA-binding domain"/>
    <property type="match status" value="1"/>
</dbReference>
<feature type="compositionally biased region" description="Low complexity" evidence="1">
    <location>
        <begin position="1276"/>
        <end position="1298"/>
    </location>
</feature>
<organism evidence="3 4">
    <name type="scientific">Pseudozyma flocculosa</name>
    <dbReference type="NCBI Taxonomy" id="84751"/>
    <lineage>
        <taxon>Eukaryota</taxon>
        <taxon>Fungi</taxon>
        <taxon>Dikarya</taxon>
        <taxon>Basidiomycota</taxon>
        <taxon>Ustilaginomycotina</taxon>
        <taxon>Ustilaginomycetes</taxon>
        <taxon>Ustilaginales</taxon>
        <taxon>Ustilaginaceae</taxon>
        <taxon>Pseudozyma</taxon>
    </lineage>
</organism>
<dbReference type="GO" id="GO:0008270">
    <property type="term" value="F:zinc ion binding"/>
    <property type="evidence" value="ECO:0007669"/>
    <property type="project" value="InterPro"/>
</dbReference>
<evidence type="ECO:0000259" key="2">
    <source>
        <dbReference type="PROSITE" id="PS50048"/>
    </source>
</evidence>
<gene>
    <name evidence="3" type="ORF">PSFLO_02199</name>
</gene>
<reference evidence="3 4" key="1">
    <citation type="submission" date="2018-03" db="EMBL/GenBank/DDBJ databases">
        <authorList>
            <person name="Guldener U."/>
        </authorList>
    </citation>
    <scope>NUCLEOTIDE SEQUENCE [LARGE SCALE GENOMIC DNA]</scope>
    <source>
        <strain evidence="3 4">DAOM196992</strain>
    </source>
</reference>
<feature type="region of interest" description="Disordered" evidence="1">
    <location>
        <begin position="1338"/>
        <end position="1367"/>
    </location>
</feature>
<feature type="compositionally biased region" description="Polar residues" evidence="1">
    <location>
        <begin position="1197"/>
        <end position="1209"/>
    </location>
</feature>
<feature type="compositionally biased region" description="Basic and acidic residues" evidence="1">
    <location>
        <begin position="1123"/>
        <end position="1133"/>
    </location>
</feature>
<accession>A0A5C3EWY4</accession>
<keyword evidence="4" id="KW-1185">Reference proteome</keyword>
<feature type="compositionally biased region" description="Low complexity" evidence="1">
    <location>
        <begin position="354"/>
        <end position="368"/>
    </location>
</feature>
<feature type="region of interest" description="Disordered" evidence="1">
    <location>
        <begin position="1101"/>
        <end position="1175"/>
    </location>
</feature>
<feature type="region of interest" description="Disordered" evidence="1">
    <location>
        <begin position="1"/>
        <end position="89"/>
    </location>
</feature>
<feature type="domain" description="Zn(2)-C6 fungal-type" evidence="2">
    <location>
        <begin position="89"/>
        <end position="132"/>
    </location>
</feature>
<dbReference type="Gene3D" id="4.10.240.10">
    <property type="entry name" value="Zn(2)-C6 fungal-type DNA-binding domain"/>
    <property type="match status" value="1"/>
</dbReference>
<feature type="compositionally biased region" description="Basic and acidic residues" evidence="1">
    <location>
        <begin position="802"/>
        <end position="812"/>
    </location>
</feature>
<feature type="compositionally biased region" description="Pro residues" evidence="1">
    <location>
        <begin position="144"/>
        <end position="162"/>
    </location>
</feature>
<dbReference type="Proteomes" id="UP000323386">
    <property type="component" value="Unassembled WGS sequence"/>
</dbReference>
<feature type="compositionally biased region" description="Pro residues" evidence="1">
    <location>
        <begin position="1156"/>
        <end position="1165"/>
    </location>
</feature>
<dbReference type="InterPro" id="IPR036864">
    <property type="entry name" value="Zn2-C6_fun-type_DNA-bd_sf"/>
</dbReference>
<feature type="compositionally biased region" description="Basic residues" evidence="1">
    <location>
        <begin position="319"/>
        <end position="331"/>
    </location>
</feature>
<evidence type="ECO:0000256" key="1">
    <source>
        <dbReference type="SAM" id="MobiDB-lite"/>
    </source>
</evidence>
<feature type="compositionally biased region" description="Basic and acidic residues" evidence="1">
    <location>
        <begin position="222"/>
        <end position="232"/>
    </location>
</feature>
<feature type="compositionally biased region" description="Low complexity" evidence="1">
    <location>
        <begin position="695"/>
        <end position="709"/>
    </location>
</feature>
<feature type="region of interest" description="Disordered" evidence="1">
    <location>
        <begin position="1021"/>
        <end position="1066"/>
    </location>
</feature>
<feature type="region of interest" description="Disordered" evidence="1">
    <location>
        <begin position="684"/>
        <end position="713"/>
    </location>
</feature>
<feature type="compositionally biased region" description="Low complexity" evidence="1">
    <location>
        <begin position="17"/>
        <end position="39"/>
    </location>
</feature>
<feature type="compositionally biased region" description="Acidic residues" evidence="1">
    <location>
        <begin position="789"/>
        <end position="801"/>
    </location>
</feature>
<feature type="compositionally biased region" description="Low complexity" evidence="1">
    <location>
        <begin position="282"/>
        <end position="302"/>
    </location>
</feature>
<proteinExistence type="predicted"/>
<name>A0A5C3EWY4_9BASI</name>
<dbReference type="EMBL" id="OOIP01000005">
    <property type="protein sequence ID" value="SPO36728.1"/>
    <property type="molecule type" value="Genomic_DNA"/>
</dbReference>
<dbReference type="PROSITE" id="PS50048">
    <property type="entry name" value="ZN2_CY6_FUNGAL_2"/>
    <property type="match status" value="1"/>
</dbReference>
<feature type="region of interest" description="Disordered" evidence="1">
    <location>
        <begin position="136"/>
        <end position="378"/>
    </location>
</feature>
<evidence type="ECO:0000313" key="3">
    <source>
        <dbReference type="EMBL" id="SPO36728.1"/>
    </source>
</evidence>
<dbReference type="GO" id="GO:0000981">
    <property type="term" value="F:DNA-binding transcription factor activity, RNA polymerase II-specific"/>
    <property type="evidence" value="ECO:0007669"/>
    <property type="project" value="InterPro"/>
</dbReference>
<feature type="region of interest" description="Disordered" evidence="1">
    <location>
        <begin position="97"/>
        <end position="116"/>
    </location>
</feature>
<feature type="compositionally biased region" description="Low complexity" evidence="1">
    <location>
        <begin position="195"/>
        <end position="206"/>
    </location>
</feature>
<feature type="region of interest" description="Disordered" evidence="1">
    <location>
        <begin position="1197"/>
        <end position="1311"/>
    </location>
</feature>
<dbReference type="InterPro" id="IPR001138">
    <property type="entry name" value="Zn2Cys6_DnaBD"/>
</dbReference>